<dbReference type="PANTHER" id="PTHR33540">
    <property type="entry name" value="TRNA THREONYLCARBAMOYLADENOSINE BIOSYNTHESIS PROTEIN TSAE"/>
    <property type="match status" value="1"/>
</dbReference>
<feature type="compositionally biased region" description="Basic and acidic residues" evidence="11">
    <location>
        <begin position="326"/>
        <end position="347"/>
    </location>
</feature>
<evidence type="ECO:0000256" key="10">
    <source>
        <dbReference type="ARBA" id="ARBA00032441"/>
    </source>
</evidence>
<dbReference type="Gene3D" id="3.40.50.300">
    <property type="entry name" value="P-loop containing nucleotide triphosphate hydrolases"/>
    <property type="match status" value="1"/>
</dbReference>
<dbReference type="Proteomes" id="UP001642464">
    <property type="component" value="Unassembled WGS sequence"/>
</dbReference>
<evidence type="ECO:0000313" key="12">
    <source>
        <dbReference type="EMBL" id="CAK8992130.1"/>
    </source>
</evidence>
<dbReference type="PANTHER" id="PTHR33540:SF2">
    <property type="entry name" value="TRNA THREONYLCARBAMOYLADENOSINE BIOSYNTHESIS PROTEIN TSAE"/>
    <property type="match status" value="1"/>
</dbReference>
<evidence type="ECO:0000256" key="8">
    <source>
        <dbReference type="ARBA" id="ARBA00022840"/>
    </source>
</evidence>
<feature type="compositionally biased region" description="Basic and acidic residues" evidence="11">
    <location>
        <begin position="279"/>
        <end position="301"/>
    </location>
</feature>
<feature type="region of interest" description="Disordered" evidence="11">
    <location>
        <begin position="215"/>
        <end position="348"/>
    </location>
</feature>
<evidence type="ECO:0000313" key="13">
    <source>
        <dbReference type="Proteomes" id="UP001642464"/>
    </source>
</evidence>
<dbReference type="InterPro" id="IPR027417">
    <property type="entry name" value="P-loop_NTPase"/>
</dbReference>
<dbReference type="InterPro" id="IPR003442">
    <property type="entry name" value="T6A_TsaE"/>
</dbReference>
<protein>
    <recommendedName>
        <fullName evidence="3">tRNA threonylcarbamoyladenosine biosynthesis protein TsaE</fullName>
    </recommendedName>
    <alternativeName>
        <fullName evidence="10">t(6)A37 threonylcarbamoyladenosine biosynthesis protein TsaE</fullName>
    </alternativeName>
</protein>
<feature type="compositionally biased region" description="Basic and acidic residues" evidence="11">
    <location>
        <begin position="309"/>
        <end position="319"/>
    </location>
</feature>
<evidence type="ECO:0000256" key="1">
    <source>
        <dbReference type="ARBA" id="ARBA00004496"/>
    </source>
</evidence>
<comment type="similarity">
    <text evidence="2">Belongs to the TsaE family.</text>
</comment>
<feature type="compositionally biased region" description="Basic and acidic residues" evidence="11">
    <location>
        <begin position="233"/>
        <end position="269"/>
    </location>
</feature>
<evidence type="ECO:0000256" key="6">
    <source>
        <dbReference type="ARBA" id="ARBA00022723"/>
    </source>
</evidence>
<accession>A0ABP0HPQ6</accession>
<feature type="region of interest" description="Disordered" evidence="11">
    <location>
        <begin position="728"/>
        <end position="752"/>
    </location>
</feature>
<organism evidence="12 13">
    <name type="scientific">Durusdinium trenchii</name>
    <dbReference type="NCBI Taxonomy" id="1381693"/>
    <lineage>
        <taxon>Eukaryota</taxon>
        <taxon>Sar</taxon>
        <taxon>Alveolata</taxon>
        <taxon>Dinophyceae</taxon>
        <taxon>Suessiales</taxon>
        <taxon>Symbiodiniaceae</taxon>
        <taxon>Durusdinium</taxon>
    </lineage>
</organism>
<keyword evidence="4" id="KW-0963">Cytoplasm</keyword>
<keyword evidence="13" id="KW-1185">Reference proteome</keyword>
<dbReference type="EMBL" id="CAXAMM010001481">
    <property type="protein sequence ID" value="CAK8992130.1"/>
    <property type="molecule type" value="Genomic_DNA"/>
</dbReference>
<evidence type="ECO:0000256" key="2">
    <source>
        <dbReference type="ARBA" id="ARBA00007599"/>
    </source>
</evidence>
<reference evidence="12 13" key="1">
    <citation type="submission" date="2024-02" db="EMBL/GenBank/DDBJ databases">
        <authorList>
            <person name="Chen Y."/>
            <person name="Shah S."/>
            <person name="Dougan E. K."/>
            <person name="Thang M."/>
            <person name="Chan C."/>
        </authorList>
    </citation>
    <scope>NUCLEOTIDE SEQUENCE [LARGE SCALE GENOMIC DNA]</scope>
</reference>
<evidence type="ECO:0000256" key="3">
    <source>
        <dbReference type="ARBA" id="ARBA00019010"/>
    </source>
</evidence>
<gene>
    <name evidence="12" type="ORF">SCF082_LOCUS2961</name>
</gene>
<comment type="caution">
    <text evidence="12">The sequence shown here is derived from an EMBL/GenBank/DDBJ whole genome shotgun (WGS) entry which is preliminary data.</text>
</comment>
<evidence type="ECO:0000256" key="9">
    <source>
        <dbReference type="ARBA" id="ARBA00022842"/>
    </source>
</evidence>
<evidence type="ECO:0000256" key="5">
    <source>
        <dbReference type="ARBA" id="ARBA00022694"/>
    </source>
</evidence>
<evidence type="ECO:0000256" key="4">
    <source>
        <dbReference type="ARBA" id="ARBA00022490"/>
    </source>
</evidence>
<keyword evidence="9" id="KW-0460">Magnesium</keyword>
<dbReference type="Pfam" id="PF02367">
    <property type="entry name" value="TsaE"/>
    <property type="match status" value="1"/>
</dbReference>
<proteinExistence type="inferred from homology"/>
<evidence type="ECO:0000256" key="7">
    <source>
        <dbReference type="ARBA" id="ARBA00022741"/>
    </source>
</evidence>
<evidence type="ECO:0000256" key="11">
    <source>
        <dbReference type="SAM" id="MobiDB-lite"/>
    </source>
</evidence>
<keyword evidence="6" id="KW-0479">Metal-binding</keyword>
<name>A0ABP0HPQ6_9DINO</name>
<keyword evidence="7" id="KW-0547">Nucleotide-binding</keyword>
<keyword evidence="8" id="KW-0067">ATP-binding</keyword>
<keyword evidence="5" id="KW-0819">tRNA processing</keyword>
<comment type="subcellular location">
    <subcellularLocation>
        <location evidence="1">Cytoplasm</location>
    </subcellularLocation>
</comment>
<sequence length="1133" mass="127560">MAPKQAEGMRALAELAHTYNLFIDRPVSCLWLLDNAIACKFRSLAASAVQRRVAGKDWIRNPRVIACHKALEHFQLANYCELTCKLCGLEGFWGSLDMAEHLASNGHELQRWYLTLAEGKKASPLPAEAALARQWLELGMQKWPKNDGTLFHVNHLDFHVDVKVPDLAEAYQPANASYGPKCGQPRQQGCLAAAPTRSVKARICTFLSPLEDAYTTKQSPRTMRTVVKGDYVSQRREPRRLSDSRKRSGDRVRDRRADERERRIPDQNRHERHSYSPIQEREARETIASRRDIREKPRENGTRQTDSAFGRRDSRELKRSQGGGARDAKSPARKAADGKSSQKEVSDSIKPIWTCKQCKTSMFGHLQECSNCRVAKPELDLRFVQVWNVPPDVAKKTLQWFQKKAGGADAEMAPIGAQLVTAAEMQTAILEMRDIPQAEKMVAAIEKWKVGIPKMKAKVISQEEFENFLEKSKTCLVFVKNLPEDIEDPTDIKNMGKNIEKATIGLHPTHGRYAMIEATNHESARACVVPGLPDVDATEALGAALAHEAQRGDLFFLRGELGSGKTSLARGFLRSFFGNSALDVPSPSYLACRPCHTKRVVLREVQVQAFQAGNSSLVPDCPVHHIDPYRLPVGKIASLIDFEAIWQDVCLVEWPERLGEQIASEAVDRWRRDGGPLRSRWCQQAGAVDLSEVLEIEESFADALCLRLLERRRLHKQAEKVVVGVRAAPQGLQDSEPDSEPSTSTFPQDEDFVPSTLRADATGSFYPLKSKKQLEPDRRMCGDNSSSAVTFGCSGSSQATSLSSYYTASRADAHLWPSLHEGTGLNDLKSSSSQVEEEKRQHIETRKKEAKWNFSGFSHQRVDDRFREHESFLQQQRLKAFKRRSEIEGDEQAERALNLERQARREDGERLHPEQLFVFDKPGFLQPRKRMALPSLQFTWAATWWGIRVNQVKDSFGLRADDFIVEVAGVPLSELEEDVCEQTFQRYSHEGVQVLVEPSCSRWGSLPHMNVNFDSMCADIEALQLDYGASLELSPVVMTLAIDETVEEALRRAGISAAELSGVAVTVRCFQAESYKGLDRTKLRWDLVWGFVLKSALHIAAEYRLPLVRHPSLNGDEIATIADASRRHCLKYW</sequence>